<name>V5JVS6_9CAUD</name>
<dbReference type="EMBL" id="KC862295">
    <property type="protein sequence ID" value="AGR89080.1"/>
    <property type="molecule type" value="Genomic_DNA"/>
</dbReference>
<dbReference type="Proteomes" id="UP000018643">
    <property type="component" value="Segment"/>
</dbReference>
<accession>V5JVS6</accession>
<dbReference type="KEGG" id="vg:17777143"/>
<evidence type="ECO:0000313" key="1">
    <source>
        <dbReference type="EMBL" id="AGR89080.1"/>
    </source>
</evidence>
<sequence>MENLNETLGAVCQKCGNTGQADSGGVQSWGEPISIPCDCTAEQEEFLAWACQEYGVEDSEELNENHRDIRENKKGWMAHAASLKRSKFRQHLDKCADDVATWPSYKREVLTQPCSTKAEQAGGDERVIGWRERILAAHPNSDPGFWPDALLVEHMAAEIADLRAALARVAELKTMADNYCALLMDANTKLAELEKKEPLLHINPLVVDELLGRAKRSPGGLTWSKERCGSWTLPLYVAPVAQAQYIVPDDVEAFLDEVRTELLRARSKFPGDRIMTIALAEEFGELCKAVLDEPAANVRKEAVQTAVMAARIVLDGDGSVTSWRSERGLDPLAGATGKED</sequence>
<proteinExistence type="predicted"/>
<evidence type="ECO:0000313" key="2">
    <source>
        <dbReference type="Proteomes" id="UP000018643"/>
    </source>
</evidence>
<dbReference type="GeneID" id="17777143"/>
<gene>
    <name evidence="1" type="ORF">CHA_P10126</name>
</gene>
<reference evidence="1 2" key="1">
    <citation type="journal article" date="2013" name="Antimicrob. Agents Chemother.">
        <title>Predicting in vivo efficacy of therapeutic bacteriophages used to treat pulmonary infections.</title>
        <authorList>
            <person name="Henry M."/>
            <person name="Lavigne R."/>
            <person name="Debarbieux L."/>
        </authorList>
    </citation>
    <scope>NUCLEOTIDE SEQUENCE [LARGE SCALE GENOMIC DNA]</scope>
</reference>
<organism evidence="1 2">
    <name type="scientific">Pseudomonas phage CHA_P1</name>
    <dbReference type="NCBI Taxonomy" id="1327965"/>
    <lineage>
        <taxon>Viruses</taxon>
        <taxon>Duplodnaviria</taxon>
        <taxon>Heunggongvirae</taxon>
        <taxon>Uroviricota</taxon>
        <taxon>Caudoviricetes</taxon>
        <taxon>Vandenendeviridae</taxon>
        <taxon>Nankokuvirus</taxon>
        <taxon>Nankokuvirus PAKP3</taxon>
    </lineage>
</organism>
<dbReference type="RefSeq" id="YP_008858149.1">
    <property type="nucleotide sequence ID" value="NC_022974.1"/>
</dbReference>
<protein>
    <submittedName>
        <fullName evidence="1">Uncharacterized protein</fullName>
    </submittedName>
</protein>